<name>A0A016T8Z5_9BILA</name>
<proteinExistence type="predicted"/>
<keyword evidence="3" id="KW-1185">Reference proteome</keyword>
<evidence type="ECO:0000259" key="1">
    <source>
        <dbReference type="Pfam" id="PF03407"/>
    </source>
</evidence>
<reference evidence="3" key="1">
    <citation type="journal article" date="2015" name="Nat. Genet.">
        <title>The genome and transcriptome of the zoonotic hookworm Ancylostoma ceylanicum identify infection-specific gene families.</title>
        <authorList>
            <person name="Schwarz E.M."/>
            <person name="Hu Y."/>
            <person name="Antoshechkin I."/>
            <person name="Miller M.M."/>
            <person name="Sternberg P.W."/>
            <person name="Aroian R.V."/>
        </authorList>
    </citation>
    <scope>NUCLEOTIDE SEQUENCE</scope>
    <source>
        <strain evidence="3">HY135</strain>
    </source>
</reference>
<dbReference type="Pfam" id="PF03407">
    <property type="entry name" value="Nucleotid_trans"/>
    <property type="match status" value="1"/>
</dbReference>
<gene>
    <name evidence="2" type="primary">Acey_s0124.g1204</name>
    <name evidence="2" type="synonym">Acey-ZK455.5</name>
    <name evidence="2" type="ORF">Y032_0124g1204</name>
</gene>
<evidence type="ECO:0000313" key="2">
    <source>
        <dbReference type="EMBL" id="EYB99175.1"/>
    </source>
</evidence>
<dbReference type="EMBL" id="JARK01001460">
    <property type="protein sequence ID" value="EYB99175.1"/>
    <property type="molecule type" value="Genomic_DNA"/>
</dbReference>
<protein>
    <recommendedName>
        <fullName evidence="1">Nucleotide-diphospho-sugar transferase domain-containing protein</fullName>
    </recommendedName>
</protein>
<dbReference type="OrthoDB" id="5779783at2759"/>
<dbReference type="PANTHER" id="PTHR31967:SF9">
    <property type="entry name" value="NUCLEOTIDE-DIPHOSPHO-SUGAR TRANSFERASE DOMAIN-CONTAINING PROTEIN"/>
    <property type="match status" value="1"/>
</dbReference>
<sequence>MKRLSIRRYLKYAFYALIIRKIFIACSCMDYVRNHYEEVSFDAMMSSKEFKETLSALPPDQETFVLILNVHALNMTLNWLCNTEQLPGVHNQSLIVTMDRAAADALKALWPNVRQLHWPVPGLQKPFNYGDGPYQLFYLFRANLARTLLAMGKSFWMIQQDTFWAESLSSFNVAARTEDIIFDRASENGPMIAGGYYYAKPNPSSMAYFERLAQDISWWYAPDNAYMTSLCELSGLANCGGLPFSLITNWQWLDSKSSNSSPSFVQFDGETNLGGKLGKMKQLGFYFLQEDGRSCNRRSVEKARQLLSQRMSNWSQLASSSQQQFKFYQNVIDRMYSNPWTSWFLNRWMLPYGHYCMLSF</sequence>
<comment type="caution">
    <text evidence="2">The sequence shown here is derived from an EMBL/GenBank/DDBJ whole genome shotgun (WGS) entry which is preliminary data.</text>
</comment>
<organism evidence="2 3">
    <name type="scientific">Ancylostoma ceylanicum</name>
    <dbReference type="NCBI Taxonomy" id="53326"/>
    <lineage>
        <taxon>Eukaryota</taxon>
        <taxon>Metazoa</taxon>
        <taxon>Ecdysozoa</taxon>
        <taxon>Nematoda</taxon>
        <taxon>Chromadorea</taxon>
        <taxon>Rhabditida</taxon>
        <taxon>Rhabditina</taxon>
        <taxon>Rhabditomorpha</taxon>
        <taxon>Strongyloidea</taxon>
        <taxon>Ancylostomatidae</taxon>
        <taxon>Ancylostomatinae</taxon>
        <taxon>Ancylostoma</taxon>
    </lineage>
</organism>
<evidence type="ECO:0000313" key="3">
    <source>
        <dbReference type="Proteomes" id="UP000024635"/>
    </source>
</evidence>
<accession>A0A016T8Z5</accession>
<dbReference type="PANTHER" id="PTHR31967">
    <property type="entry name" value="GROUNDHOG (HEDGEHOG-LIKE FAMILY)-RELATED"/>
    <property type="match status" value="1"/>
</dbReference>
<dbReference type="InterPro" id="IPR005069">
    <property type="entry name" value="Nucl-diP-sugar_transferase"/>
</dbReference>
<dbReference type="Proteomes" id="UP000024635">
    <property type="component" value="Unassembled WGS sequence"/>
</dbReference>
<dbReference type="AlphaFoldDB" id="A0A016T8Z5"/>
<feature type="domain" description="Nucleotide-diphospho-sugar transferase" evidence="1">
    <location>
        <begin position="90"/>
        <end position="279"/>
    </location>
</feature>